<keyword evidence="3" id="KW-1185">Reference proteome</keyword>
<name>A0AAW1IXN6_POPJA</name>
<proteinExistence type="predicted"/>
<reference evidence="2 3" key="1">
    <citation type="journal article" date="2024" name="BMC Genomics">
        <title>De novo assembly and annotation of Popillia japonica's genome with initial clues to its potential as an invasive pest.</title>
        <authorList>
            <person name="Cucini C."/>
            <person name="Boschi S."/>
            <person name="Funari R."/>
            <person name="Cardaioli E."/>
            <person name="Iannotti N."/>
            <person name="Marturano G."/>
            <person name="Paoli F."/>
            <person name="Bruttini M."/>
            <person name="Carapelli A."/>
            <person name="Frati F."/>
            <person name="Nardi F."/>
        </authorList>
    </citation>
    <scope>NUCLEOTIDE SEQUENCE [LARGE SCALE GENOMIC DNA]</scope>
    <source>
        <strain evidence="2">DMR45628</strain>
    </source>
</reference>
<gene>
    <name evidence="2" type="ORF">QE152_g33256</name>
</gene>
<comment type="caution">
    <text evidence="2">The sequence shown here is derived from an EMBL/GenBank/DDBJ whole genome shotgun (WGS) entry which is preliminary data.</text>
</comment>
<organism evidence="2 3">
    <name type="scientific">Popillia japonica</name>
    <name type="common">Japanese beetle</name>
    <dbReference type="NCBI Taxonomy" id="7064"/>
    <lineage>
        <taxon>Eukaryota</taxon>
        <taxon>Metazoa</taxon>
        <taxon>Ecdysozoa</taxon>
        <taxon>Arthropoda</taxon>
        <taxon>Hexapoda</taxon>
        <taxon>Insecta</taxon>
        <taxon>Pterygota</taxon>
        <taxon>Neoptera</taxon>
        <taxon>Endopterygota</taxon>
        <taxon>Coleoptera</taxon>
        <taxon>Polyphaga</taxon>
        <taxon>Scarabaeiformia</taxon>
        <taxon>Scarabaeidae</taxon>
        <taxon>Rutelinae</taxon>
        <taxon>Popillia</taxon>
    </lineage>
</organism>
<dbReference type="AlphaFoldDB" id="A0AAW1IXN6"/>
<dbReference type="Proteomes" id="UP001458880">
    <property type="component" value="Unassembled WGS sequence"/>
</dbReference>
<sequence>MSETNLFLESEDEDAVSSSSEISEESSLFRNVRKRVRPLSSSDESDSSESIKEWKWEDKENISNIILMILNIPGCSTLWFCDDWSPILLLLVFSSKY</sequence>
<dbReference type="EMBL" id="JASPKY010000500">
    <property type="protein sequence ID" value="KAK9694836.1"/>
    <property type="molecule type" value="Genomic_DNA"/>
</dbReference>
<evidence type="ECO:0000313" key="3">
    <source>
        <dbReference type="Proteomes" id="UP001458880"/>
    </source>
</evidence>
<evidence type="ECO:0000256" key="1">
    <source>
        <dbReference type="SAM" id="MobiDB-lite"/>
    </source>
</evidence>
<accession>A0AAW1IXN6</accession>
<feature type="region of interest" description="Disordered" evidence="1">
    <location>
        <begin position="1"/>
        <end position="29"/>
    </location>
</feature>
<protein>
    <submittedName>
        <fullName evidence="2">Uncharacterized protein</fullName>
    </submittedName>
</protein>
<evidence type="ECO:0000313" key="2">
    <source>
        <dbReference type="EMBL" id="KAK9694836.1"/>
    </source>
</evidence>